<feature type="domain" description="SbsA Ig-like" evidence="3">
    <location>
        <begin position="46"/>
        <end position="151"/>
    </location>
</feature>
<keyword evidence="1" id="KW-0732">Signal</keyword>
<dbReference type="Gene3D" id="2.60.40.1220">
    <property type="match status" value="1"/>
</dbReference>
<proteinExistence type="predicted"/>
<dbReference type="Pfam" id="PF13205">
    <property type="entry name" value="Big_5"/>
    <property type="match status" value="1"/>
</dbReference>
<protein>
    <recommendedName>
        <fullName evidence="3">SbsA Ig-like domain-containing protein</fullName>
    </recommendedName>
</protein>
<dbReference type="InterPro" id="IPR032812">
    <property type="entry name" value="SbsA_Ig"/>
</dbReference>
<feature type="compositionally biased region" description="Polar residues" evidence="2">
    <location>
        <begin position="44"/>
        <end position="61"/>
    </location>
</feature>
<evidence type="ECO:0000256" key="1">
    <source>
        <dbReference type="ARBA" id="ARBA00022729"/>
    </source>
</evidence>
<dbReference type="EMBL" id="UOFY01000007">
    <property type="protein sequence ID" value="VAX06226.1"/>
    <property type="molecule type" value="Genomic_DNA"/>
</dbReference>
<feature type="region of interest" description="Disordered" evidence="2">
    <location>
        <begin position="29"/>
        <end position="61"/>
    </location>
</feature>
<dbReference type="CDD" id="cd15482">
    <property type="entry name" value="Sialidase_non-viral"/>
    <property type="match status" value="1"/>
</dbReference>
<dbReference type="AlphaFoldDB" id="A0A3B1AJX9"/>
<evidence type="ECO:0000256" key="2">
    <source>
        <dbReference type="SAM" id="MobiDB-lite"/>
    </source>
</evidence>
<reference evidence="4" key="1">
    <citation type="submission" date="2018-06" db="EMBL/GenBank/DDBJ databases">
        <authorList>
            <person name="Zhirakovskaya E."/>
        </authorList>
    </citation>
    <scope>NUCLEOTIDE SEQUENCE</scope>
</reference>
<organism evidence="4">
    <name type="scientific">hydrothermal vent metagenome</name>
    <dbReference type="NCBI Taxonomy" id="652676"/>
    <lineage>
        <taxon>unclassified sequences</taxon>
        <taxon>metagenomes</taxon>
        <taxon>ecological metagenomes</taxon>
    </lineage>
</organism>
<dbReference type="SUPFAM" id="SSF89372">
    <property type="entry name" value="Fucose-specific lectin"/>
    <property type="match status" value="1"/>
</dbReference>
<name>A0A3B1AJX9_9ZZZZ</name>
<evidence type="ECO:0000313" key="4">
    <source>
        <dbReference type="EMBL" id="VAX06226.1"/>
    </source>
</evidence>
<accession>A0A3B1AJX9</accession>
<dbReference type="PROSITE" id="PS51257">
    <property type="entry name" value="PROKAR_LIPOPROTEIN"/>
    <property type="match status" value="1"/>
</dbReference>
<gene>
    <name evidence="4" type="ORF">MNBD_GAMMA25-998</name>
</gene>
<sequence length="484" mass="51125">MLKQMRHLIFISLLSTLLAACGGGGGGGTPAVDDNPGGEGGRSTVDTSAPTVSSTSPENSATAVARNSTFTAAFDEDIFAVTVDAASFTLEESGSNSISGSVSFDSASNVASFAPDNELAMLTAYTATLSTVITDLSGNALAEDYRWSFTTADGAWNNAELIETGTGGVINPQIAVDSSGKALAVWQQDDGDRTKIWANRFDGTSWGDSAEQIDTNGLGARDATNPQIAVDSSGKAFAVWEGQLGDFGTSGTLTTIWANYFDGTNWGTDERIEFDGIFGEIRIVATNPQIGVDNSGKAIAVWRGYSDGRYNIFASRFDGTSWVGAELIETGTGDASSPQIAFDSSGNALAVWEQVDDDSRRSIWANHFDGTSWVGADRIETSAENAYYPQIAVDSSGRALAVWQQSDGIRFNIWARHFDGTSWGSAELIEDDAGSASGPQIAVDSSGRALAVWRQSDGIRFNIWARHFDGTSWVGAELIETGTG</sequence>
<dbReference type="InterPro" id="IPR014755">
    <property type="entry name" value="Cu-Rt/internalin_Ig-like"/>
</dbReference>
<evidence type="ECO:0000259" key="3">
    <source>
        <dbReference type="Pfam" id="PF13205"/>
    </source>
</evidence>